<comment type="cofactor">
    <cofactor evidence="2">
        <name>Mg(2+)</name>
        <dbReference type="ChEBI" id="CHEBI:18420"/>
    </cofactor>
</comment>
<dbReference type="GO" id="GO:0046656">
    <property type="term" value="P:folic acid biosynthetic process"/>
    <property type="evidence" value="ECO:0007669"/>
    <property type="project" value="UniProtKB-KW"/>
</dbReference>
<dbReference type="Proteomes" id="UP000051461">
    <property type="component" value="Unassembled WGS sequence"/>
</dbReference>
<evidence type="ECO:0000256" key="7">
    <source>
        <dbReference type="ARBA" id="ARBA00022679"/>
    </source>
</evidence>
<protein>
    <recommendedName>
        <fullName evidence="6">Dihydropteroate synthase</fullName>
        <ecNumber evidence="5">2.5.1.15</ecNumber>
    </recommendedName>
    <alternativeName>
        <fullName evidence="11">Dihydropteroate pyrophosphorylase</fullName>
    </alternativeName>
</protein>
<comment type="pathway">
    <text evidence="3">Cofactor biosynthesis; tetrahydrofolate biosynthesis; 7,8-dihydrofolate from 2-amino-4-hydroxy-6-hydroxymethyl-7,8-dihydropteridine diphosphate and 4-aminobenzoate: step 1/2.</text>
</comment>
<evidence type="ECO:0000256" key="2">
    <source>
        <dbReference type="ARBA" id="ARBA00001946"/>
    </source>
</evidence>
<keyword evidence="9" id="KW-0460">Magnesium</keyword>
<dbReference type="SUPFAM" id="SSF51717">
    <property type="entry name" value="Dihydropteroate synthetase-like"/>
    <property type="match status" value="1"/>
</dbReference>
<proteinExistence type="inferred from homology"/>
<dbReference type="PROSITE" id="PS50972">
    <property type="entry name" value="PTERIN_BINDING"/>
    <property type="match status" value="1"/>
</dbReference>
<evidence type="ECO:0000256" key="5">
    <source>
        <dbReference type="ARBA" id="ARBA00012458"/>
    </source>
</evidence>
<dbReference type="GO" id="GO:0004156">
    <property type="term" value="F:dihydropteroate synthase activity"/>
    <property type="evidence" value="ECO:0007669"/>
    <property type="project" value="UniProtKB-EC"/>
</dbReference>
<dbReference type="GO" id="GO:0005829">
    <property type="term" value="C:cytosol"/>
    <property type="evidence" value="ECO:0007669"/>
    <property type="project" value="TreeGrafter"/>
</dbReference>
<dbReference type="Gene3D" id="3.20.20.20">
    <property type="entry name" value="Dihydropteroate synthase-like"/>
    <property type="match status" value="1"/>
</dbReference>
<name>A0A0R1H199_9LACO</name>
<dbReference type="EC" id="2.5.1.15" evidence="5"/>
<sequence>MSRMELTPVSPNTLFAQEVGDLASLLKPSIVILQVKPVQEWPAVLADFNRKHHIRQLQVAGQLFLLVDTFWLWDQLPTITSTPALAGYLTALQQVATSLKAPHQFQARQFSLDLTAKTQVYGVLNITDDSFYDGGRYLKPEKAIARAQAMVAHGADVIELGGQSTRKGYQEITPEAEIQRVVPVLKAIRAQTPVPIAVDTYKLPVVEAVLAAGADMINVVKPLTDEPGILTAVAQAKAGLVIMHTQDGDQYTDLLGDIRQQFATDIEQCLNAGLSKNQLVIDVGLGSVYGKNYEQEYTLLHELDYFNQLGVATLIAPSHKGFIGKLLDGLPTEQRLVPTMAIFANSAALNVNFMRAHDIEAAQQTVRIIDKIKRSFAY</sequence>
<evidence type="ECO:0000256" key="6">
    <source>
        <dbReference type="ARBA" id="ARBA00016919"/>
    </source>
</evidence>
<evidence type="ECO:0000256" key="1">
    <source>
        <dbReference type="ARBA" id="ARBA00000012"/>
    </source>
</evidence>
<evidence type="ECO:0000256" key="4">
    <source>
        <dbReference type="ARBA" id="ARBA00009503"/>
    </source>
</evidence>
<organism evidence="13 14">
    <name type="scientific">Loigolactobacillus bifermentans DSM 20003</name>
    <dbReference type="NCBI Taxonomy" id="1423726"/>
    <lineage>
        <taxon>Bacteria</taxon>
        <taxon>Bacillati</taxon>
        <taxon>Bacillota</taxon>
        <taxon>Bacilli</taxon>
        <taxon>Lactobacillales</taxon>
        <taxon>Lactobacillaceae</taxon>
        <taxon>Loigolactobacillus</taxon>
    </lineage>
</organism>
<keyword evidence="7" id="KW-0808">Transferase</keyword>
<dbReference type="InterPro" id="IPR000489">
    <property type="entry name" value="Pterin-binding_dom"/>
</dbReference>
<dbReference type="GO" id="GO:0046872">
    <property type="term" value="F:metal ion binding"/>
    <property type="evidence" value="ECO:0007669"/>
    <property type="project" value="UniProtKB-KW"/>
</dbReference>
<evidence type="ECO:0000256" key="11">
    <source>
        <dbReference type="ARBA" id="ARBA00030193"/>
    </source>
</evidence>
<evidence type="ECO:0000259" key="12">
    <source>
        <dbReference type="PROSITE" id="PS50972"/>
    </source>
</evidence>
<comment type="similarity">
    <text evidence="4">Belongs to the DHPS family.</text>
</comment>
<evidence type="ECO:0000256" key="9">
    <source>
        <dbReference type="ARBA" id="ARBA00022842"/>
    </source>
</evidence>
<dbReference type="PATRIC" id="fig|1423726.3.peg.1155"/>
<dbReference type="STRING" id="1423726.FC07_GL001115"/>
<dbReference type="AlphaFoldDB" id="A0A0R1H199"/>
<keyword evidence="10" id="KW-0289">Folate biosynthesis</keyword>
<dbReference type="PANTHER" id="PTHR20941:SF1">
    <property type="entry name" value="FOLIC ACID SYNTHESIS PROTEIN FOL1"/>
    <property type="match status" value="1"/>
</dbReference>
<dbReference type="InterPro" id="IPR006390">
    <property type="entry name" value="DHP_synth_dom"/>
</dbReference>
<reference evidence="13 14" key="1">
    <citation type="journal article" date="2015" name="Genome Announc.">
        <title>Expanding the biotechnology potential of lactobacilli through comparative genomics of 213 strains and associated genera.</title>
        <authorList>
            <person name="Sun Z."/>
            <person name="Harris H.M."/>
            <person name="McCann A."/>
            <person name="Guo C."/>
            <person name="Argimon S."/>
            <person name="Zhang W."/>
            <person name="Yang X."/>
            <person name="Jeffery I.B."/>
            <person name="Cooney J.C."/>
            <person name="Kagawa T.F."/>
            <person name="Liu W."/>
            <person name="Song Y."/>
            <person name="Salvetti E."/>
            <person name="Wrobel A."/>
            <person name="Rasinkangas P."/>
            <person name="Parkhill J."/>
            <person name="Rea M.C."/>
            <person name="O'Sullivan O."/>
            <person name="Ritari J."/>
            <person name="Douillard F.P."/>
            <person name="Paul Ross R."/>
            <person name="Yang R."/>
            <person name="Briner A.E."/>
            <person name="Felis G.E."/>
            <person name="de Vos W.M."/>
            <person name="Barrangou R."/>
            <person name="Klaenhammer T.R."/>
            <person name="Caufield P.W."/>
            <person name="Cui Y."/>
            <person name="Zhang H."/>
            <person name="O'Toole P.W."/>
        </authorList>
    </citation>
    <scope>NUCLEOTIDE SEQUENCE [LARGE SCALE GENOMIC DNA]</scope>
    <source>
        <strain evidence="13 14">DSM 20003</strain>
    </source>
</reference>
<evidence type="ECO:0000313" key="13">
    <source>
        <dbReference type="EMBL" id="KRK40254.1"/>
    </source>
</evidence>
<comment type="catalytic activity">
    <reaction evidence="1">
        <text>(7,8-dihydropterin-6-yl)methyl diphosphate + 4-aminobenzoate = 7,8-dihydropteroate + diphosphate</text>
        <dbReference type="Rhea" id="RHEA:19949"/>
        <dbReference type="ChEBI" id="CHEBI:17836"/>
        <dbReference type="ChEBI" id="CHEBI:17839"/>
        <dbReference type="ChEBI" id="CHEBI:33019"/>
        <dbReference type="ChEBI" id="CHEBI:72950"/>
        <dbReference type="EC" id="2.5.1.15"/>
    </reaction>
</comment>
<dbReference type="EMBL" id="AZDA01000018">
    <property type="protein sequence ID" value="KRK40254.1"/>
    <property type="molecule type" value="Genomic_DNA"/>
</dbReference>
<dbReference type="GO" id="GO:0046654">
    <property type="term" value="P:tetrahydrofolate biosynthetic process"/>
    <property type="evidence" value="ECO:0007669"/>
    <property type="project" value="UniProtKB-UniPathway"/>
</dbReference>
<evidence type="ECO:0000313" key="14">
    <source>
        <dbReference type="Proteomes" id="UP000051461"/>
    </source>
</evidence>
<dbReference type="InterPro" id="IPR045031">
    <property type="entry name" value="DHP_synth-like"/>
</dbReference>
<feature type="domain" description="Pterin-binding" evidence="12">
    <location>
        <begin position="118"/>
        <end position="367"/>
    </location>
</feature>
<comment type="caution">
    <text evidence="13">The sequence shown here is derived from an EMBL/GenBank/DDBJ whole genome shotgun (WGS) entry which is preliminary data.</text>
</comment>
<gene>
    <name evidence="13" type="ORF">FC07_GL001115</name>
</gene>
<accession>A0A0R1H199</accession>
<evidence type="ECO:0000256" key="3">
    <source>
        <dbReference type="ARBA" id="ARBA00004763"/>
    </source>
</evidence>
<dbReference type="UniPathway" id="UPA00077">
    <property type="reaction ID" value="UER00156"/>
</dbReference>
<dbReference type="InterPro" id="IPR011005">
    <property type="entry name" value="Dihydropteroate_synth-like_sf"/>
</dbReference>
<dbReference type="PANTHER" id="PTHR20941">
    <property type="entry name" value="FOLATE SYNTHESIS PROTEINS"/>
    <property type="match status" value="1"/>
</dbReference>
<evidence type="ECO:0000256" key="10">
    <source>
        <dbReference type="ARBA" id="ARBA00022909"/>
    </source>
</evidence>
<dbReference type="Pfam" id="PF00809">
    <property type="entry name" value="Pterin_bind"/>
    <property type="match status" value="1"/>
</dbReference>
<dbReference type="PROSITE" id="PS00792">
    <property type="entry name" value="DHPS_1"/>
    <property type="match status" value="1"/>
</dbReference>
<dbReference type="NCBIfam" id="TIGR01496">
    <property type="entry name" value="DHPS"/>
    <property type="match status" value="1"/>
</dbReference>
<keyword evidence="14" id="KW-1185">Reference proteome</keyword>
<evidence type="ECO:0000256" key="8">
    <source>
        <dbReference type="ARBA" id="ARBA00022723"/>
    </source>
</evidence>
<keyword evidence="8" id="KW-0479">Metal-binding</keyword>